<dbReference type="Pfam" id="PF01381">
    <property type="entry name" value="HTH_3"/>
    <property type="match status" value="1"/>
</dbReference>
<reference evidence="2 3" key="1">
    <citation type="submission" date="2019-07" db="EMBL/GenBank/DDBJ databases">
        <title>Whole genome shotgun sequence of Deinococcus cellulosilyticus NBRC 106333.</title>
        <authorList>
            <person name="Hosoyama A."/>
            <person name="Uohara A."/>
            <person name="Ohji S."/>
            <person name="Ichikawa N."/>
        </authorList>
    </citation>
    <scope>NUCLEOTIDE SEQUENCE [LARGE SCALE GENOMIC DNA]</scope>
    <source>
        <strain evidence="2 3">NBRC 106333</strain>
    </source>
</reference>
<dbReference type="Gene3D" id="1.10.260.40">
    <property type="entry name" value="lambda repressor-like DNA-binding domains"/>
    <property type="match status" value="1"/>
</dbReference>
<evidence type="ECO:0000313" key="2">
    <source>
        <dbReference type="EMBL" id="GEM48799.1"/>
    </source>
</evidence>
<feature type="domain" description="HTH cro/C1-type" evidence="1">
    <location>
        <begin position="6"/>
        <end position="62"/>
    </location>
</feature>
<organism evidence="2 3">
    <name type="scientific">Deinococcus cellulosilyticus (strain DSM 18568 / NBRC 106333 / KACC 11606 / 5516J-15)</name>
    <dbReference type="NCBI Taxonomy" id="1223518"/>
    <lineage>
        <taxon>Bacteria</taxon>
        <taxon>Thermotogati</taxon>
        <taxon>Deinococcota</taxon>
        <taxon>Deinococci</taxon>
        <taxon>Deinococcales</taxon>
        <taxon>Deinococcaceae</taxon>
        <taxon>Deinococcus</taxon>
    </lineage>
</organism>
<dbReference type="InterPro" id="IPR010982">
    <property type="entry name" value="Lambda_DNA-bd_dom_sf"/>
</dbReference>
<dbReference type="InterPro" id="IPR001387">
    <property type="entry name" value="Cro/C1-type_HTH"/>
</dbReference>
<dbReference type="SMART" id="SM00530">
    <property type="entry name" value="HTH_XRE"/>
    <property type="match status" value="1"/>
</dbReference>
<evidence type="ECO:0000313" key="3">
    <source>
        <dbReference type="Proteomes" id="UP000321306"/>
    </source>
</evidence>
<dbReference type="PROSITE" id="PS50943">
    <property type="entry name" value="HTH_CROC1"/>
    <property type="match status" value="1"/>
</dbReference>
<dbReference type="CDD" id="cd00093">
    <property type="entry name" value="HTH_XRE"/>
    <property type="match status" value="1"/>
</dbReference>
<name>A0A511N7H3_DEIC1</name>
<dbReference type="GO" id="GO:0003677">
    <property type="term" value="F:DNA binding"/>
    <property type="evidence" value="ECO:0007669"/>
    <property type="project" value="InterPro"/>
</dbReference>
<dbReference type="AlphaFoldDB" id="A0A511N7H3"/>
<sequence length="78" mass="8577">MLAEKITKKLQELKWTQADLVRKTGLASSHVSYLCSGERGSRVSLETLKKLSTAFNVPLDFFSDENSHLGEMTTSSAG</sequence>
<dbReference type="Proteomes" id="UP000321306">
    <property type="component" value="Unassembled WGS sequence"/>
</dbReference>
<keyword evidence="3" id="KW-1185">Reference proteome</keyword>
<dbReference type="SUPFAM" id="SSF47413">
    <property type="entry name" value="lambda repressor-like DNA-binding domains"/>
    <property type="match status" value="1"/>
</dbReference>
<dbReference type="RefSeq" id="WP_186816183.1">
    <property type="nucleotide sequence ID" value="NZ_BJXB01000024.1"/>
</dbReference>
<protein>
    <recommendedName>
        <fullName evidence="1">HTH cro/C1-type domain-containing protein</fullName>
    </recommendedName>
</protein>
<gene>
    <name evidence="2" type="ORF">DC3_44340</name>
</gene>
<proteinExistence type="predicted"/>
<dbReference type="EMBL" id="BJXB01000024">
    <property type="protein sequence ID" value="GEM48799.1"/>
    <property type="molecule type" value="Genomic_DNA"/>
</dbReference>
<evidence type="ECO:0000259" key="1">
    <source>
        <dbReference type="PROSITE" id="PS50943"/>
    </source>
</evidence>
<comment type="caution">
    <text evidence="2">The sequence shown here is derived from an EMBL/GenBank/DDBJ whole genome shotgun (WGS) entry which is preliminary data.</text>
</comment>
<accession>A0A511N7H3</accession>